<evidence type="ECO:0000259" key="2">
    <source>
        <dbReference type="Pfam" id="PF13392"/>
    </source>
</evidence>
<sequence length="207" mass="23575">MSQRFVYSPEMESWMKANYLLPLNELTTRFNHAFSVNRSNEAINGLRKRLGLRTGRSGQFRTGNRPANAGTKGLTRPNAGSFKKGQPAWNKRPVGTERITREGYTEIKVADPNIWRHKHHVIWEAHHGKRPTGTILTFKDGNPQNCQIDNLLMLTNKEHGVINNFYHAVSIQHKPTAINLARIKIAVAKQSQKIRPNRSIKRGQTHA</sequence>
<evidence type="ECO:0000313" key="3">
    <source>
        <dbReference type="EMBL" id="KMJ46931.1"/>
    </source>
</evidence>
<proteinExistence type="predicted"/>
<dbReference type="STRING" id="880157.AB204_01175"/>
<protein>
    <recommendedName>
        <fullName evidence="2">HNH nuclease domain-containing protein</fullName>
    </recommendedName>
</protein>
<dbReference type="Gene3D" id="3.90.75.20">
    <property type="match status" value="1"/>
</dbReference>
<dbReference type="PATRIC" id="fig|880157.4.peg.259"/>
<keyword evidence="4" id="KW-1185">Reference proteome</keyword>
<dbReference type="AlphaFoldDB" id="A0A0J5FXK6"/>
<dbReference type="OrthoDB" id="6638408at2"/>
<feature type="domain" description="HNH nuclease" evidence="2">
    <location>
        <begin position="116"/>
        <end position="160"/>
    </location>
</feature>
<dbReference type="EMBL" id="LFCV01000005">
    <property type="protein sequence ID" value="KMJ46931.1"/>
    <property type="molecule type" value="Genomic_DNA"/>
</dbReference>
<evidence type="ECO:0000313" key="4">
    <source>
        <dbReference type="Proteomes" id="UP000036277"/>
    </source>
</evidence>
<evidence type="ECO:0000256" key="1">
    <source>
        <dbReference type="SAM" id="MobiDB-lite"/>
    </source>
</evidence>
<dbReference type="SUPFAM" id="SSF54060">
    <property type="entry name" value="His-Me finger endonucleases"/>
    <property type="match status" value="1"/>
</dbReference>
<comment type="caution">
    <text evidence="3">The sequence shown here is derived from an EMBL/GenBank/DDBJ whole genome shotgun (WGS) entry which is preliminary data.</text>
</comment>
<dbReference type="Proteomes" id="UP000036277">
    <property type="component" value="Unassembled WGS sequence"/>
</dbReference>
<reference evidence="3 4" key="1">
    <citation type="submission" date="2015-06" db="EMBL/GenBank/DDBJ databases">
        <title>Draft Whole-Genome Sequence of the Entomopathogenic Bacterium Xenorhabdus khoisanae.</title>
        <authorList>
            <person name="Naidoo S."/>
            <person name="Featherston J."/>
            <person name="Gray V.M."/>
        </authorList>
    </citation>
    <scope>NUCLEOTIDE SEQUENCE [LARGE SCALE GENOMIC DNA]</scope>
    <source>
        <strain evidence="3 4">MCB</strain>
    </source>
</reference>
<name>A0A0J5FXK6_9GAMM</name>
<accession>A0A0J5FXK6</accession>
<dbReference type="InterPro" id="IPR003615">
    <property type="entry name" value="HNH_nuc"/>
</dbReference>
<dbReference type="InterPro" id="IPR044925">
    <property type="entry name" value="His-Me_finger_sf"/>
</dbReference>
<feature type="region of interest" description="Disordered" evidence="1">
    <location>
        <begin position="56"/>
        <end position="91"/>
    </location>
</feature>
<gene>
    <name evidence="3" type="ORF">AB204_01175</name>
</gene>
<organism evidence="3 4">
    <name type="scientific">Xenorhabdus khoisanae</name>
    <dbReference type="NCBI Taxonomy" id="880157"/>
    <lineage>
        <taxon>Bacteria</taxon>
        <taxon>Pseudomonadati</taxon>
        <taxon>Pseudomonadota</taxon>
        <taxon>Gammaproteobacteria</taxon>
        <taxon>Enterobacterales</taxon>
        <taxon>Morganellaceae</taxon>
        <taxon>Xenorhabdus</taxon>
    </lineage>
</organism>
<dbReference type="Pfam" id="PF13392">
    <property type="entry name" value="HNH_3"/>
    <property type="match status" value="1"/>
</dbReference>
<dbReference type="RefSeq" id="WP_047961570.1">
    <property type="nucleotide sequence ID" value="NZ_CAWMBG010000005.1"/>
</dbReference>